<evidence type="ECO:0000256" key="9">
    <source>
        <dbReference type="ARBA" id="ARBA00023201"/>
    </source>
</evidence>
<proteinExistence type="inferred from homology"/>
<feature type="transmembrane region" description="Helical" evidence="12">
    <location>
        <begin position="58"/>
        <end position="83"/>
    </location>
</feature>
<gene>
    <name evidence="13" type="ORF">XDN619_LOCUS10302</name>
</gene>
<dbReference type="Gene3D" id="2.60.470.10">
    <property type="entry name" value="Acid-sensing ion channels like domains"/>
    <property type="match status" value="1"/>
</dbReference>
<evidence type="ECO:0000256" key="7">
    <source>
        <dbReference type="ARBA" id="ARBA00023065"/>
    </source>
</evidence>
<dbReference type="Pfam" id="PF00858">
    <property type="entry name" value="ASC"/>
    <property type="match status" value="1"/>
</dbReference>
<dbReference type="PANTHER" id="PTHR11690:SF300">
    <property type="entry name" value="PICKPOCKET PROTEIN 19"/>
    <property type="match status" value="1"/>
</dbReference>
<dbReference type="PANTHER" id="PTHR11690">
    <property type="entry name" value="AMILORIDE-SENSITIVE SODIUM CHANNEL-RELATED"/>
    <property type="match status" value="1"/>
</dbReference>
<keyword evidence="6" id="KW-0915">Sodium</keyword>
<evidence type="ECO:0000313" key="13">
    <source>
        <dbReference type="EMBL" id="CAF2059390.1"/>
    </source>
</evidence>
<dbReference type="Proteomes" id="UP000663887">
    <property type="component" value="Unassembled WGS sequence"/>
</dbReference>
<reference evidence="13" key="1">
    <citation type="submission" date="2021-02" db="EMBL/GenBank/DDBJ databases">
        <authorList>
            <person name="Nowell W R."/>
        </authorList>
    </citation>
    <scope>NUCLEOTIDE SEQUENCE</scope>
</reference>
<dbReference type="PRINTS" id="PR01078">
    <property type="entry name" value="AMINACHANNEL"/>
</dbReference>
<name>A0A816QAC6_9BILA</name>
<evidence type="ECO:0000256" key="12">
    <source>
        <dbReference type="SAM" id="Phobius"/>
    </source>
</evidence>
<dbReference type="EMBL" id="CAJNRG010003680">
    <property type="protein sequence ID" value="CAF2059390.1"/>
    <property type="molecule type" value="Genomic_DNA"/>
</dbReference>
<evidence type="ECO:0000256" key="6">
    <source>
        <dbReference type="ARBA" id="ARBA00023053"/>
    </source>
</evidence>
<evidence type="ECO:0000256" key="10">
    <source>
        <dbReference type="ARBA" id="ARBA00023303"/>
    </source>
</evidence>
<protein>
    <submittedName>
        <fullName evidence="13">Uncharacterized protein</fullName>
    </submittedName>
</protein>
<comment type="subcellular location">
    <subcellularLocation>
        <location evidence="1">Membrane</location>
        <topology evidence="1">Multi-pass membrane protein</topology>
    </subcellularLocation>
</comment>
<evidence type="ECO:0000256" key="2">
    <source>
        <dbReference type="ARBA" id="ARBA00022448"/>
    </source>
</evidence>
<keyword evidence="2 11" id="KW-0813">Transport</keyword>
<keyword evidence="4 11" id="KW-0812">Transmembrane</keyword>
<evidence type="ECO:0000256" key="4">
    <source>
        <dbReference type="ARBA" id="ARBA00022692"/>
    </source>
</evidence>
<evidence type="ECO:0000256" key="1">
    <source>
        <dbReference type="ARBA" id="ARBA00004141"/>
    </source>
</evidence>
<keyword evidence="3 11" id="KW-0894">Sodium channel</keyword>
<evidence type="ECO:0000256" key="5">
    <source>
        <dbReference type="ARBA" id="ARBA00022989"/>
    </source>
</evidence>
<evidence type="ECO:0000256" key="8">
    <source>
        <dbReference type="ARBA" id="ARBA00023136"/>
    </source>
</evidence>
<comment type="caution">
    <text evidence="13">The sequence shown here is derived from an EMBL/GenBank/DDBJ whole genome shotgun (WGS) entry which is preliminary data.</text>
</comment>
<accession>A0A816QAC6</accession>
<keyword evidence="8 12" id="KW-0472">Membrane</keyword>
<keyword evidence="5 12" id="KW-1133">Transmembrane helix</keyword>
<keyword evidence="9 11" id="KW-0739">Sodium transport</keyword>
<evidence type="ECO:0000313" key="14">
    <source>
        <dbReference type="Proteomes" id="UP000663887"/>
    </source>
</evidence>
<organism evidence="13 14">
    <name type="scientific">Rotaria magnacalcarata</name>
    <dbReference type="NCBI Taxonomy" id="392030"/>
    <lineage>
        <taxon>Eukaryota</taxon>
        <taxon>Metazoa</taxon>
        <taxon>Spiralia</taxon>
        <taxon>Gnathifera</taxon>
        <taxon>Rotifera</taxon>
        <taxon>Eurotatoria</taxon>
        <taxon>Bdelloidea</taxon>
        <taxon>Philodinida</taxon>
        <taxon>Philodinidae</taxon>
        <taxon>Rotaria</taxon>
    </lineage>
</organism>
<keyword evidence="7 11" id="KW-0406">Ion transport</keyword>
<dbReference type="Gene3D" id="1.10.287.770">
    <property type="entry name" value="YojJ-like"/>
    <property type="match status" value="1"/>
</dbReference>
<keyword evidence="10 11" id="KW-0407">Ion channel</keyword>
<evidence type="ECO:0000256" key="11">
    <source>
        <dbReference type="RuleBase" id="RU000679"/>
    </source>
</evidence>
<evidence type="ECO:0000256" key="3">
    <source>
        <dbReference type="ARBA" id="ARBA00022461"/>
    </source>
</evidence>
<dbReference type="GO" id="GO:0005886">
    <property type="term" value="C:plasma membrane"/>
    <property type="evidence" value="ECO:0007669"/>
    <property type="project" value="TreeGrafter"/>
</dbReference>
<dbReference type="GO" id="GO:0015280">
    <property type="term" value="F:ligand-gated sodium channel activity"/>
    <property type="evidence" value="ECO:0007669"/>
    <property type="project" value="TreeGrafter"/>
</dbReference>
<dbReference type="AlphaFoldDB" id="A0A816QAC6"/>
<sequence>MLDTKVQHEPTTDKQDFEIIEPAPKRRGVRSIIKEFSLNTSIVGPSGIARSESIHNRLYWTVALISFTGIMLYFIVEAILAYFDYPTQTSVSVVFEWPQAFPAVTICNYASIRYDRFIGPFLNYTNALNLTNTTDTTNFTVAQINYIDDFLIDVVNKGEPLNDYFFPLSGMMMSCSYNGVACTAANFTSFISPTYGMCYTFNAKLKNIDNGGIRYNSDNGANGLLQLALYAHEQQYVPFRTHVLLSSFERLGTGIVALVHDNSEVPNVEMESVFLAPGRHHKLGYKKVTSTFLSSPYTTCTDTVGPGLQILLNEYNGADYAYSQYHCFTACIQAYTYENCGCGNPNFWNIQAVVTLDSQKTINISLCNMSNPCPGERRTMLMNTVSIWNEYCSDCTGECSATDFTIKSSSLLTPQSAMLADIKRFVESSNIPLSSNWSTSWISDIQSNYVALDVAYASFRTDVYTQQATLGPVDVLSNVGGQTGLWIGISFLSMLEIVEMIYRLFHYQFHNIRIAVKNRLDTQ</sequence>
<dbReference type="InterPro" id="IPR001873">
    <property type="entry name" value="ENaC"/>
</dbReference>
<comment type="similarity">
    <text evidence="11">Belongs to the amiloride-sensitive sodium channel (TC 1.A.6) family.</text>
</comment>